<reference evidence="1" key="1">
    <citation type="submission" date="2017-08" db="EMBL/GenBank/DDBJ databases">
        <authorList>
            <person name="Polle J.E."/>
            <person name="Barry K."/>
            <person name="Cushman J."/>
            <person name="Schmutz J."/>
            <person name="Tran D."/>
            <person name="Hathwaick L.T."/>
            <person name="Yim W.C."/>
            <person name="Jenkins J."/>
            <person name="Mckie-Krisberg Z.M."/>
            <person name="Prochnik S."/>
            <person name="Lindquist E."/>
            <person name="Dockter R.B."/>
            <person name="Adam C."/>
            <person name="Molina H."/>
            <person name="Bunkerborg J."/>
            <person name="Jin E."/>
            <person name="Buchheim M."/>
            <person name="Magnuson J."/>
        </authorList>
    </citation>
    <scope>NUCLEOTIDE SEQUENCE</scope>
    <source>
        <strain evidence="1">CCAP 19/18</strain>
    </source>
</reference>
<proteinExistence type="predicted"/>
<gene>
    <name evidence="1" type="ORF">DUNSADRAFT_17229</name>
</gene>
<protein>
    <submittedName>
        <fullName evidence="1">Uncharacterized protein</fullName>
    </submittedName>
</protein>
<organism evidence="1 2">
    <name type="scientific">Dunaliella salina</name>
    <name type="common">Green alga</name>
    <name type="synonym">Protococcus salinus</name>
    <dbReference type="NCBI Taxonomy" id="3046"/>
    <lineage>
        <taxon>Eukaryota</taxon>
        <taxon>Viridiplantae</taxon>
        <taxon>Chlorophyta</taxon>
        <taxon>core chlorophytes</taxon>
        <taxon>Chlorophyceae</taxon>
        <taxon>CS clade</taxon>
        <taxon>Chlamydomonadales</taxon>
        <taxon>Dunaliellaceae</taxon>
        <taxon>Dunaliella</taxon>
    </lineage>
</organism>
<evidence type="ECO:0000313" key="2">
    <source>
        <dbReference type="Proteomes" id="UP000815325"/>
    </source>
</evidence>
<keyword evidence="2" id="KW-1185">Reference proteome</keyword>
<sequence length="123" mass="14544">MWLDNFLMVAQWRFPSFSPKTLSVIAWAVASVGHTPTQEWLLSYEQQVRDKFTQFTGQEVICVEWVLRQWGYHGEDNAVQYMLKRQDTFQELDWETLSNRKLLDQVILWKNYGGSSSQNIDAH</sequence>
<dbReference type="EMBL" id="MU070263">
    <property type="protein sequence ID" value="KAF5828669.1"/>
    <property type="molecule type" value="Genomic_DNA"/>
</dbReference>
<name>A0ABQ7G241_DUNSA</name>
<dbReference type="Proteomes" id="UP000815325">
    <property type="component" value="Unassembled WGS sequence"/>
</dbReference>
<evidence type="ECO:0000313" key="1">
    <source>
        <dbReference type="EMBL" id="KAF5828669.1"/>
    </source>
</evidence>
<comment type="caution">
    <text evidence="1">The sequence shown here is derived from an EMBL/GenBank/DDBJ whole genome shotgun (WGS) entry which is preliminary data.</text>
</comment>
<accession>A0ABQ7G241</accession>